<dbReference type="EMBL" id="SWFS01000179">
    <property type="protein sequence ID" value="KAA8915276.1"/>
    <property type="molecule type" value="Genomic_DNA"/>
</dbReference>
<dbReference type="AlphaFoldDB" id="A0A642V683"/>
<dbReference type="InterPro" id="IPR012341">
    <property type="entry name" value="6hp_glycosidase-like_sf"/>
</dbReference>
<feature type="transmembrane region" description="Helical" evidence="1">
    <location>
        <begin position="12"/>
        <end position="29"/>
    </location>
</feature>
<evidence type="ECO:0000313" key="2">
    <source>
        <dbReference type="EMBL" id="KAA8915276.1"/>
    </source>
</evidence>
<dbReference type="PANTHER" id="PTHR31047:SF0">
    <property type="entry name" value="MEIOTICALLY UP-REGULATED GENE 157 PROTEIN"/>
    <property type="match status" value="1"/>
</dbReference>
<dbReference type="GO" id="GO:0005975">
    <property type="term" value="P:carbohydrate metabolic process"/>
    <property type="evidence" value="ECO:0007669"/>
    <property type="project" value="InterPro"/>
</dbReference>
<dbReference type="InterPro" id="IPR008928">
    <property type="entry name" value="6-hairpin_glycosidase_sf"/>
</dbReference>
<name>A0A642V683_9ASCO</name>
<comment type="caution">
    <text evidence="2">The sequence shown here is derived from an EMBL/GenBank/DDBJ whole genome shotgun (WGS) entry which is preliminary data.</text>
</comment>
<organism evidence="2 3">
    <name type="scientific">Trichomonascus ciferrii</name>
    <dbReference type="NCBI Taxonomy" id="44093"/>
    <lineage>
        <taxon>Eukaryota</taxon>
        <taxon>Fungi</taxon>
        <taxon>Dikarya</taxon>
        <taxon>Ascomycota</taxon>
        <taxon>Saccharomycotina</taxon>
        <taxon>Dipodascomycetes</taxon>
        <taxon>Dipodascales</taxon>
        <taxon>Trichomonascaceae</taxon>
        <taxon>Trichomonascus</taxon>
        <taxon>Trichomonascus ciferrii complex</taxon>
    </lineage>
</organism>
<dbReference type="OrthoDB" id="7771656at2759"/>
<dbReference type="VEuPathDB" id="FungiDB:TRICI_002633"/>
<evidence type="ECO:0008006" key="4">
    <source>
        <dbReference type="Google" id="ProtNLM"/>
    </source>
</evidence>
<sequence>MANMSKRSVRFVSVASVALIAVYFLVGYLDNADSASGQQNLWKRSEQDILRRQDDEAADADDGFVPFPESDCPRFTDYANTTHPPFSDGPLKLPYQRPDDRCRTFYSPIVEKVIEEFKKKIEDPDLARLFENTFPNTLDTTIRWHVNNTDDNKGPRSFIITGDINAEWIRDSRAQLYNYQELAPYDKKLQNLILGAINQQVEFVTKYPYCNAFQPPASANLKPGSNGQEVQVKPEINHDEIWECKYEIDSISSFFGLSTDYYEATGDGSFINDAWIKAAETEIKTIREQQTPTFAPNGTLNPVYYSFESKTWVSTGTLSLEGAGNPVNNNTNLIKSQFRPSDDSSIYPFFIPGNAQAVAELKRAAAMLKKEGHKSLANEMNDIAKKVEKDIWEYGTYDHPVFGEVFAFEVDGYEGRLFMDDANIPSLLTLPDVGFLNMDDETYQNTRKMIFSAKGNPYYVEGEHFKGIGGPHAGIAYAWPMSQIGRIRTTDDDDEIKEALKLLKNSTSGLGLMHESINVFEPPGPNSFTRPWFAWVNTEFARSIIDVAQRKPHLIFKNDEKLTLDDIGKKYGGNTEDSDD</sequence>
<accession>A0A642V683</accession>
<dbReference type="PANTHER" id="PTHR31047">
    <property type="entry name" value="MEIOTICALLY UP-REGULATED GENE 157 PROTEIN"/>
    <property type="match status" value="1"/>
</dbReference>
<proteinExistence type="predicted"/>
<dbReference type="Pfam" id="PF06824">
    <property type="entry name" value="Glyco_hydro_125"/>
    <property type="match status" value="1"/>
</dbReference>
<reference evidence="2" key="1">
    <citation type="journal article" date="2019" name="G3 (Bethesda)">
        <title>Genome Assemblies of Two Rare Opportunistic Yeast Pathogens: Diutina rugosa (syn. Candida rugosa) and Trichomonascus ciferrii (syn. Candida ciferrii).</title>
        <authorList>
            <person name="Mixao V."/>
            <person name="Saus E."/>
            <person name="Hansen A.P."/>
            <person name="Lass-Florl C."/>
            <person name="Gabaldon T."/>
        </authorList>
    </citation>
    <scope>NUCLEOTIDE SEQUENCE</scope>
    <source>
        <strain evidence="2">CBS 4856</strain>
    </source>
</reference>
<evidence type="ECO:0000313" key="3">
    <source>
        <dbReference type="Proteomes" id="UP000761534"/>
    </source>
</evidence>
<dbReference type="InterPro" id="IPR008313">
    <property type="entry name" value="GH125"/>
</dbReference>
<dbReference type="GO" id="GO:0004553">
    <property type="term" value="F:hydrolase activity, hydrolyzing O-glycosyl compounds"/>
    <property type="evidence" value="ECO:0007669"/>
    <property type="project" value="UniProtKB-ARBA"/>
</dbReference>
<keyword evidence="1" id="KW-0472">Membrane</keyword>
<keyword evidence="3" id="KW-1185">Reference proteome</keyword>
<dbReference type="SMART" id="SM01149">
    <property type="entry name" value="DUF1237"/>
    <property type="match status" value="1"/>
</dbReference>
<dbReference type="Gene3D" id="1.50.10.10">
    <property type="match status" value="1"/>
</dbReference>
<evidence type="ECO:0000256" key="1">
    <source>
        <dbReference type="SAM" id="Phobius"/>
    </source>
</evidence>
<keyword evidence="1" id="KW-0812">Transmembrane</keyword>
<keyword evidence="1" id="KW-1133">Transmembrane helix</keyword>
<dbReference type="SUPFAM" id="SSF48208">
    <property type="entry name" value="Six-hairpin glycosidases"/>
    <property type="match status" value="1"/>
</dbReference>
<dbReference type="Proteomes" id="UP000761534">
    <property type="component" value="Unassembled WGS sequence"/>
</dbReference>
<gene>
    <name evidence="2" type="ORF">TRICI_002633</name>
</gene>
<protein>
    <recommendedName>
        <fullName evidence="4">Glycoside hydrolase family 125 protein</fullName>
    </recommendedName>
</protein>